<evidence type="ECO:0000259" key="3">
    <source>
        <dbReference type="Pfam" id="PF22675"/>
    </source>
</evidence>
<dbReference type="Gene3D" id="3.30.1370.10">
    <property type="entry name" value="K Homology domain, type 1"/>
    <property type="match status" value="1"/>
</dbReference>
<dbReference type="GO" id="GO:0045292">
    <property type="term" value="P:mRNA cis splicing, via spliceosome"/>
    <property type="evidence" value="ECO:0000318"/>
    <property type="project" value="GO_Central"/>
</dbReference>
<feature type="compositionally biased region" description="Polar residues" evidence="2">
    <location>
        <begin position="405"/>
        <end position="415"/>
    </location>
</feature>
<feature type="region of interest" description="Disordered" evidence="2">
    <location>
        <begin position="405"/>
        <end position="691"/>
    </location>
</feature>
<dbReference type="GO" id="GO:0003729">
    <property type="term" value="F:mRNA binding"/>
    <property type="evidence" value="ECO:0000318"/>
    <property type="project" value="GO_Central"/>
</dbReference>
<feature type="compositionally biased region" description="Polar residues" evidence="2">
    <location>
        <begin position="355"/>
        <end position="377"/>
    </location>
</feature>
<feature type="compositionally biased region" description="Pro residues" evidence="2">
    <location>
        <begin position="481"/>
        <end position="497"/>
    </location>
</feature>
<protein>
    <recommendedName>
        <fullName evidence="3">KHDC4/BBP-like KH-domain type I domain-containing protein</fullName>
    </recommendedName>
</protein>
<keyword evidence="5" id="KW-1185">Reference proteome</keyword>
<keyword evidence="1" id="KW-0694">RNA-binding</keyword>
<feature type="region of interest" description="Disordered" evidence="2">
    <location>
        <begin position="1"/>
        <end position="68"/>
    </location>
</feature>
<feature type="compositionally biased region" description="Pro residues" evidence="2">
    <location>
        <begin position="523"/>
        <end position="556"/>
    </location>
</feature>
<feature type="domain" description="KHDC4/BBP-like KH-domain type I" evidence="3">
    <location>
        <begin position="261"/>
        <end position="338"/>
    </location>
</feature>
<feature type="region of interest" description="Disordered" evidence="2">
    <location>
        <begin position="345"/>
        <end position="384"/>
    </location>
</feature>
<dbReference type="PANTHER" id="PTHR11208:SF98">
    <property type="entry name" value="RNA-BINDING KH DOMAIN-CONTAINING PROTEIN"/>
    <property type="match status" value="1"/>
</dbReference>
<reference evidence="4 5" key="1">
    <citation type="journal article" date="2017" name="Nat. Commun.">
        <title>Genome assembly with in vitro proximity ligation data and whole-genome triplication in lettuce.</title>
        <authorList>
            <person name="Reyes-Chin-Wo S."/>
            <person name="Wang Z."/>
            <person name="Yang X."/>
            <person name="Kozik A."/>
            <person name="Arikit S."/>
            <person name="Song C."/>
            <person name="Xia L."/>
            <person name="Froenicke L."/>
            <person name="Lavelle D.O."/>
            <person name="Truco M.J."/>
            <person name="Xia R."/>
            <person name="Zhu S."/>
            <person name="Xu C."/>
            <person name="Xu H."/>
            <person name="Xu X."/>
            <person name="Cox K."/>
            <person name="Korf I."/>
            <person name="Meyers B.C."/>
            <person name="Michelmore R.W."/>
        </authorList>
    </citation>
    <scope>NUCLEOTIDE SEQUENCE [LARGE SCALE GENOMIC DNA]</scope>
    <source>
        <strain evidence="5">cv. Salinas</strain>
        <tissue evidence="4">Seedlings</tissue>
    </source>
</reference>
<evidence type="ECO:0000313" key="4">
    <source>
        <dbReference type="EMBL" id="KAJ0200440.1"/>
    </source>
</evidence>
<dbReference type="PANTHER" id="PTHR11208">
    <property type="entry name" value="RNA-BINDING PROTEIN RELATED"/>
    <property type="match status" value="1"/>
</dbReference>
<dbReference type="AlphaFoldDB" id="A0A9R1X4I4"/>
<accession>A0A9R1X4I4</accession>
<dbReference type="Proteomes" id="UP000235145">
    <property type="component" value="Unassembled WGS sequence"/>
</dbReference>
<feature type="compositionally biased region" description="Polar residues" evidence="2">
    <location>
        <begin position="15"/>
        <end position="45"/>
    </location>
</feature>
<evidence type="ECO:0000256" key="1">
    <source>
        <dbReference type="ARBA" id="ARBA00022884"/>
    </source>
</evidence>
<sequence length="691" mass="75934">MGIHYISFGGHVEKSSPNIRLTQKPHTNTDPIGSNINTNQSLTSGSRKEPHRGATKLQRKGPATRSPSFFTGLIISASANAHNSNMSTKVQPISMEDTIQTSITTTSSVSSTVSPKVSLFSKKSGFVIPKNKLSGSLVPIFRGNKKPGGADVANEESTKQVLRKTKWGPDLTQDSFVKKGRASAYQTRLDQITQQLNSGIMESSDDHNSTNNQTLEKLELLELERREVIGEILKLNPSYKAPADYKPLLKEAKVVIPIKEYPERNFIGEIFSGDTLKRMEKETGAKLRVYGMKSDTKKESEITSYDENKADYEELSVFVTADSYEKVDAAVSMIEILITQVSANTEPEPKEVQVSEDNPTMVSLTQDPNPPSSVNQTPPLPQFPQYPNQWLPNLSVSTPHFSNLSVSTPSNSAPIQSHPLHRPPNIGYRGPPRNPMPPVQGAPRQHNFSSPNMRPMGSPIPRPLTSGGWSQPPAAPQMMIRPPPPPPPPVRSMPPPSIRQQPPMTALRPQPPSSNDFTFQTHRPPPLSSQPLPRPGSQFMPPPQPSFRPGPPPPPMMQQAFHRPQNSHQMGGPSDRRPVFSGHGPPPPAARQFGPPSNFLPPRPGNFGQVPQNHHPAMGFRPQNFLPPNQQLRGNAPYPLGRPGHQSVPRQQIYDPFSPSAGPHKPGNPQNLRKQESDPEYDDLMASVGVK</sequence>
<evidence type="ECO:0000313" key="5">
    <source>
        <dbReference type="Proteomes" id="UP000235145"/>
    </source>
</evidence>
<dbReference type="InterPro" id="IPR055256">
    <property type="entry name" value="KH_1_KHDC4/BBP-like"/>
</dbReference>
<evidence type="ECO:0000256" key="2">
    <source>
        <dbReference type="SAM" id="MobiDB-lite"/>
    </source>
</evidence>
<dbReference type="Pfam" id="PF22675">
    <property type="entry name" value="KH-I_KHDC4-BBP"/>
    <property type="match status" value="1"/>
</dbReference>
<dbReference type="InterPro" id="IPR045071">
    <property type="entry name" value="BBP-like"/>
</dbReference>
<dbReference type="SUPFAM" id="SSF54791">
    <property type="entry name" value="Eukaryotic type KH-domain (KH-domain type I)"/>
    <property type="match status" value="1"/>
</dbReference>
<dbReference type="GO" id="GO:0005634">
    <property type="term" value="C:nucleus"/>
    <property type="evidence" value="ECO:0000318"/>
    <property type="project" value="GO_Central"/>
</dbReference>
<dbReference type="InterPro" id="IPR036612">
    <property type="entry name" value="KH_dom_type_1_sf"/>
</dbReference>
<gene>
    <name evidence="4" type="ORF">LSAT_V11C600318350</name>
</gene>
<organism evidence="4 5">
    <name type="scientific">Lactuca sativa</name>
    <name type="common">Garden lettuce</name>
    <dbReference type="NCBI Taxonomy" id="4236"/>
    <lineage>
        <taxon>Eukaryota</taxon>
        <taxon>Viridiplantae</taxon>
        <taxon>Streptophyta</taxon>
        <taxon>Embryophyta</taxon>
        <taxon>Tracheophyta</taxon>
        <taxon>Spermatophyta</taxon>
        <taxon>Magnoliopsida</taxon>
        <taxon>eudicotyledons</taxon>
        <taxon>Gunneridae</taxon>
        <taxon>Pentapetalae</taxon>
        <taxon>asterids</taxon>
        <taxon>campanulids</taxon>
        <taxon>Asterales</taxon>
        <taxon>Asteraceae</taxon>
        <taxon>Cichorioideae</taxon>
        <taxon>Cichorieae</taxon>
        <taxon>Lactucinae</taxon>
        <taxon>Lactuca</taxon>
    </lineage>
</organism>
<proteinExistence type="predicted"/>
<name>A0A9R1X4I4_LACSA</name>
<comment type="caution">
    <text evidence="4">The sequence shown here is derived from an EMBL/GenBank/DDBJ whole genome shotgun (WGS) entry which is preliminary data.</text>
</comment>
<dbReference type="EMBL" id="NBSK02000006">
    <property type="protein sequence ID" value="KAJ0200440.1"/>
    <property type="molecule type" value="Genomic_DNA"/>
</dbReference>